<feature type="non-terminal residue" evidence="2">
    <location>
        <position position="710"/>
    </location>
</feature>
<feature type="region of interest" description="Disordered" evidence="1">
    <location>
        <begin position="68"/>
        <end position="98"/>
    </location>
</feature>
<evidence type="ECO:0000313" key="2">
    <source>
        <dbReference type="EMBL" id="CAF2253880.1"/>
    </source>
</evidence>
<comment type="caution">
    <text evidence="2">The sequence shown here is derived from an EMBL/GenBank/DDBJ whole genome shotgun (WGS) entry which is preliminary data.</text>
</comment>
<dbReference type="AlphaFoldDB" id="A0A817A8J3"/>
<reference evidence="2" key="1">
    <citation type="submission" date="2021-02" db="EMBL/GenBank/DDBJ databases">
        <authorList>
            <person name="Nowell W R."/>
        </authorList>
    </citation>
    <scope>NUCLEOTIDE SEQUENCE</scope>
</reference>
<dbReference type="InterPro" id="IPR021109">
    <property type="entry name" value="Peptidase_aspartic_dom_sf"/>
</dbReference>
<evidence type="ECO:0000256" key="1">
    <source>
        <dbReference type="SAM" id="MobiDB-lite"/>
    </source>
</evidence>
<protein>
    <submittedName>
        <fullName evidence="2">Uncharacterized protein</fullName>
    </submittedName>
</protein>
<dbReference type="SUPFAM" id="SSF50630">
    <property type="entry name" value="Acid proteases"/>
    <property type="match status" value="1"/>
</dbReference>
<dbReference type="EMBL" id="CAJNRG010018278">
    <property type="protein sequence ID" value="CAF2253880.1"/>
    <property type="molecule type" value="Genomic_DNA"/>
</dbReference>
<dbReference type="Pfam" id="PF13650">
    <property type="entry name" value="Asp_protease_2"/>
    <property type="match status" value="1"/>
</dbReference>
<dbReference type="Proteomes" id="UP000663887">
    <property type="component" value="Unassembled WGS sequence"/>
</dbReference>
<accession>A0A817A8J3</accession>
<proteinExistence type="predicted"/>
<dbReference type="Gene3D" id="2.40.70.10">
    <property type="entry name" value="Acid Proteases"/>
    <property type="match status" value="1"/>
</dbReference>
<sequence length="710" mass="80872">MIGFNNNGTPHISGALTDVNVCASVNNVVINKVAYSNKLNKTSNKVTRNNKKRVNKLKKLNANQLAEVLQEESSGGSSTDQSEVSTTKDPPRKDKKVRFNNNKSEVLFKEGWKIDELSNKSVIKDIKIDFEKIPLNEDFIVLDSDVKIAEVENKIEIMHDTNVELNKICKINNKFENIVLDVTNMNKNNDYVPIEIVSLDWNNNIQVNVPDAPVAEVDQLINFDVVKVTGEDSDIMIDGELPTSELQLVPKTTNIKWPGKTVNRSDNYNNYINNEFYNVSSHNFLNNQCNYKIDEELDCFSETMTSLLQPPFAIFRLLFACIFAILNNLNNALNKANIASVECFNENKFVNKVVNNNNYVYNVNSNANKAKHIYTVYTPISCRSTVLYNNTVINDFKNLMLDHDIVLENNCVNTNNILIKSTNINYLYNDYIYFNHINSIYNDIYDIEFFNDNKADHCTFILNNYSSFIDNYSEGSRQALKDLLFSAGFLFDLPYKNNDTAEFLQHATVMTDSVDCTLKSTIRVPENNTGVRSNDVTTVNTEETGEHVNCFVDNKNKSNDIFTIYVGIGKHVVLALADSGAVYSSIHPDLVRQLDIPTHGLPYPVYGKGIGGEYLVDRFIYEKITLHDLRFDHHPFKVNKCGASEFVMVLGADFFRKFELIVNPANRSIGRQVGKNSFWELVMDTRIKKCRRKLFNLPVQVNQDINVKMV</sequence>
<gene>
    <name evidence="2" type="ORF">XDN619_LOCUS35541</name>
</gene>
<name>A0A817A8J3_9BILA</name>
<organism evidence="2 3">
    <name type="scientific">Rotaria magnacalcarata</name>
    <dbReference type="NCBI Taxonomy" id="392030"/>
    <lineage>
        <taxon>Eukaryota</taxon>
        <taxon>Metazoa</taxon>
        <taxon>Spiralia</taxon>
        <taxon>Gnathifera</taxon>
        <taxon>Rotifera</taxon>
        <taxon>Eurotatoria</taxon>
        <taxon>Bdelloidea</taxon>
        <taxon>Philodinida</taxon>
        <taxon>Philodinidae</taxon>
        <taxon>Rotaria</taxon>
    </lineage>
</organism>
<evidence type="ECO:0000313" key="3">
    <source>
        <dbReference type="Proteomes" id="UP000663887"/>
    </source>
</evidence>
<feature type="compositionally biased region" description="Polar residues" evidence="1">
    <location>
        <begin position="71"/>
        <end position="88"/>
    </location>
</feature>